<dbReference type="Proteomes" id="UP001500683">
    <property type="component" value="Unassembled WGS sequence"/>
</dbReference>
<name>A0ABP7WF98_9ACTN</name>
<dbReference type="RefSeq" id="WP_344953008.1">
    <property type="nucleotide sequence ID" value="NZ_BAAAZG010000040.1"/>
</dbReference>
<gene>
    <name evidence="2" type="ORF">GCM10022214_54570</name>
</gene>
<accession>A0ABP7WF98</accession>
<feature type="chain" id="PRO_5046534662" evidence="1">
    <location>
        <begin position="27"/>
        <end position="81"/>
    </location>
</feature>
<proteinExistence type="predicted"/>
<keyword evidence="3" id="KW-1185">Reference proteome</keyword>
<protein>
    <submittedName>
        <fullName evidence="2">Uncharacterized protein</fullName>
    </submittedName>
</protein>
<feature type="signal peptide" evidence="1">
    <location>
        <begin position="1"/>
        <end position="26"/>
    </location>
</feature>
<reference evidence="3" key="1">
    <citation type="journal article" date="2019" name="Int. J. Syst. Evol. Microbiol.">
        <title>The Global Catalogue of Microorganisms (GCM) 10K type strain sequencing project: providing services to taxonomists for standard genome sequencing and annotation.</title>
        <authorList>
            <consortium name="The Broad Institute Genomics Platform"/>
            <consortium name="The Broad Institute Genome Sequencing Center for Infectious Disease"/>
            <person name="Wu L."/>
            <person name="Ma J."/>
        </authorList>
    </citation>
    <scope>NUCLEOTIDE SEQUENCE [LARGE SCALE GENOMIC DNA]</scope>
    <source>
        <strain evidence="3">JCM 16702</strain>
    </source>
</reference>
<sequence>MHVIGKALVGAVLLGAVALVAAPAAAADLICNCAPSIVIFNNTGADSGNDSILEVDRTFNLNRGAGSAGSDNEGAFTDILR</sequence>
<evidence type="ECO:0000256" key="1">
    <source>
        <dbReference type="SAM" id="SignalP"/>
    </source>
</evidence>
<comment type="caution">
    <text evidence="2">The sequence shown here is derived from an EMBL/GenBank/DDBJ whole genome shotgun (WGS) entry which is preliminary data.</text>
</comment>
<evidence type="ECO:0000313" key="2">
    <source>
        <dbReference type="EMBL" id="GAA4087399.1"/>
    </source>
</evidence>
<organism evidence="2 3">
    <name type="scientific">Actinomadura miaoliensis</name>
    <dbReference type="NCBI Taxonomy" id="430685"/>
    <lineage>
        <taxon>Bacteria</taxon>
        <taxon>Bacillati</taxon>
        <taxon>Actinomycetota</taxon>
        <taxon>Actinomycetes</taxon>
        <taxon>Streptosporangiales</taxon>
        <taxon>Thermomonosporaceae</taxon>
        <taxon>Actinomadura</taxon>
    </lineage>
</organism>
<evidence type="ECO:0000313" key="3">
    <source>
        <dbReference type="Proteomes" id="UP001500683"/>
    </source>
</evidence>
<keyword evidence="1" id="KW-0732">Signal</keyword>
<dbReference type="EMBL" id="BAAAZG010000040">
    <property type="protein sequence ID" value="GAA4087399.1"/>
    <property type="molecule type" value="Genomic_DNA"/>
</dbReference>